<evidence type="ECO:0000259" key="10">
    <source>
        <dbReference type="PROSITE" id="PS50109"/>
    </source>
</evidence>
<dbReference type="AlphaFoldDB" id="A0A7C3J6C6"/>
<evidence type="ECO:0000256" key="9">
    <source>
        <dbReference type="SAM" id="Phobius"/>
    </source>
</evidence>
<evidence type="ECO:0000256" key="6">
    <source>
        <dbReference type="ARBA" id="ARBA00022777"/>
    </source>
</evidence>
<dbReference type="PRINTS" id="PR00344">
    <property type="entry name" value="BCTRLSENSOR"/>
</dbReference>
<feature type="domain" description="Histidine kinase" evidence="10">
    <location>
        <begin position="309"/>
        <end position="512"/>
    </location>
</feature>
<dbReference type="InterPro" id="IPR005467">
    <property type="entry name" value="His_kinase_dom"/>
</dbReference>
<feature type="transmembrane region" description="Helical" evidence="9">
    <location>
        <begin position="94"/>
        <end position="112"/>
    </location>
</feature>
<keyword evidence="3" id="KW-0597">Phosphoprotein</keyword>
<name>A0A7C3J6C6_UNCW3</name>
<dbReference type="GO" id="GO:0005524">
    <property type="term" value="F:ATP binding"/>
    <property type="evidence" value="ECO:0007669"/>
    <property type="project" value="UniProtKB-KW"/>
</dbReference>
<evidence type="ECO:0000256" key="2">
    <source>
        <dbReference type="ARBA" id="ARBA00012438"/>
    </source>
</evidence>
<dbReference type="Gene3D" id="3.30.450.20">
    <property type="entry name" value="PAS domain"/>
    <property type="match status" value="1"/>
</dbReference>
<feature type="transmembrane region" description="Helical" evidence="9">
    <location>
        <begin position="67"/>
        <end position="88"/>
    </location>
</feature>
<dbReference type="SUPFAM" id="SSF55874">
    <property type="entry name" value="ATPase domain of HSP90 chaperone/DNA topoisomerase II/histidine kinase"/>
    <property type="match status" value="1"/>
</dbReference>
<gene>
    <name evidence="11" type="ORF">ENS15_04065</name>
</gene>
<keyword evidence="9" id="KW-0812">Transmembrane</keyword>
<protein>
    <recommendedName>
        <fullName evidence="2">histidine kinase</fullName>
        <ecNumber evidence="2">2.7.13.3</ecNumber>
    </recommendedName>
</protein>
<evidence type="ECO:0000256" key="5">
    <source>
        <dbReference type="ARBA" id="ARBA00022741"/>
    </source>
</evidence>
<dbReference type="InterPro" id="IPR003661">
    <property type="entry name" value="HisK_dim/P_dom"/>
</dbReference>
<keyword evidence="9" id="KW-1133">Transmembrane helix</keyword>
<dbReference type="CDD" id="cd00082">
    <property type="entry name" value="HisKA"/>
    <property type="match status" value="1"/>
</dbReference>
<feature type="transmembrane region" description="Helical" evidence="9">
    <location>
        <begin position="124"/>
        <end position="143"/>
    </location>
</feature>
<evidence type="ECO:0000256" key="4">
    <source>
        <dbReference type="ARBA" id="ARBA00022679"/>
    </source>
</evidence>
<accession>A0A7C3J6C6</accession>
<feature type="transmembrane region" description="Helical" evidence="9">
    <location>
        <begin position="155"/>
        <end position="176"/>
    </location>
</feature>
<dbReference type="SUPFAM" id="SSF47384">
    <property type="entry name" value="Homodimeric domain of signal transducing histidine kinase"/>
    <property type="match status" value="1"/>
</dbReference>
<keyword evidence="5" id="KW-0547">Nucleotide-binding</keyword>
<dbReference type="Gene3D" id="3.30.565.10">
    <property type="entry name" value="Histidine kinase-like ATPase, C-terminal domain"/>
    <property type="match status" value="1"/>
</dbReference>
<keyword evidence="9" id="KW-0472">Membrane</keyword>
<comment type="catalytic activity">
    <reaction evidence="1">
        <text>ATP + protein L-histidine = ADP + protein N-phospho-L-histidine.</text>
        <dbReference type="EC" id="2.7.13.3"/>
    </reaction>
</comment>
<evidence type="ECO:0000256" key="1">
    <source>
        <dbReference type="ARBA" id="ARBA00000085"/>
    </source>
</evidence>
<feature type="transmembrane region" description="Helical" evidence="9">
    <location>
        <begin position="41"/>
        <end position="60"/>
    </location>
</feature>
<dbReference type="InterPro" id="IPR004358">
    <property type="entry name" value="Sig_transdc_His_kin-like_C"/>
</dbReference>
<dbReference type="InterPro" id="IPR036097">
    <property type="entry name" value="HisK_dim/P_sf"/>
</dbReference>
<dbReference type="Pfam" id="PF25323">
    <property type="entry name" value="6TM_PilS"/>
    <property type="match status" value="1"/>
</dbReference>
<dbReference type="SMART" id="SM00387">
    <property type="entry name" value="HATPase_c"/>
    <property type="match status" value="1"/>
</dbReference>
<dbReference type="SMART" id="SM00388">
    <property type="entry name" value="HisKA"/>
    <property type="match status" value="1"/>
</dbReference>
<dbReference type="Pfam" id="PF00512">
    <property type="entry name" value="HisKA"/>
    <property type="match status" value="1"/>
</dbReference>
<dbReference type="InterPro" id="IPR003594">
    <property type="entry name" value="HATPase_dom"/>
</dbReference>
<keyword evidence="8" id="KW-0902">Two-component regulatory system</keyword>
<feature type="transmembrane region" description="Helical" evidence="9">
    <location>
        <begin position="9"/>
        <end position="29"/>
    </location>
</feature>
<sequence length="513" mass="60200">MFKDIEKKYFWYISIRFFIVLTLPILGIFSRLRGMKVNLIPHFSILFLTLLFSFFLIILLKTKKFYTFYNYFQIIYDNLLIFGIVYFTGGSNNFFEILYFVNIIAASFFLFAKGSFLTATLSTFAYSFFVFGEYFGFIISPFRPLPQPQINLEELIIRVYIYTLSFFLVAAVSGFLSERLQARKVELFKYSAKLKDLLNHIPYSIILLDEYYKVTDFNKKSKELFEKIASNINMEEIDREVFEIVKNGERKNFIRDKKTFQVLVDKIFNENSGEIFIMVFINDITDIVEYERRLRVKDKLETIGHLSASLAHEIRNPVSNIKESARILSSELKEEDKNHPMFNILLEEVERLNSLVDQFLEYAKVKKIEPELIDLKDFVSELTMCDEKFGKVKFENFEKGFVYAERSGLKQIFINLLDNSLDAITGVDDGYVKVVYEREKGFDVLRFIDNGKGIDEDLKSKMFQPFVTNKSKGTGLGLSIVYKIVKDEHSGEIDFKSEKGYTEFILKFRRNIE</sequence>
<comment type="caution">
    <text evidence="11">The sequence shown here is derived from an EMBL/GenBank/DDBJ whole genome shotgun (WGS) entry which is preliminary data.</text>
</comment>
<dbReference type="Pfam" id="PF02518">
    <property type="entry name" value="HATPase_c"/>
    <property type="match status" value="1"/>
</dbReference>
<keyword evidence="4" id="KW-0808">Transferase</keyword>
<keyword evidence="6" id="KW-0418">Kinase</keyword>
<reference evidence="11" key="1">
    <citation type="journal article" date="2020" name="mSystems">
        <title>Genome- and Community-Level Interaction Insights into Carbon Utilization and Element Cycling Functions of Hydrothermarchaeota in Hydrothermal Sediment.</title>
        <authorList>
            <person name="Zhou Z."/>
            <person name="Liu Y."/>
            <person name="Xu W."/>
            <person name="Pan J."/>
            <person name="Luo Z.H."/>
            <person name="Li M."/>
        </authorList>
    </citation>
    <scope>NUCLEOTIDE SEQUENCE [LARGE SCALE GENOMIC DNA]</scope>
    <source>
        <strain evidence="11">SpSt-464</strain>
    </source>
</reference>
<evidence type="ECO:0000256" key="3">
    <source>
        <dbReference type="ARBA" id="ARBA00022553"/>
    </source>
</evidence>
<dbReference type="InterPro" id="IPR036890">
    <property type="entry name" value="HATPase_C_sf"/>
</dbReference>
<keyword evidence="7" id="KW-0067">ATP-binding</keyword>
<evidence type="ECO:0000256" key="7">
    <source>
        <dbReference type="ARBA" id="ARBA00022840"/>
    </source>
</evidence>
<dbReference type="Gene3D" id="1.10.287.130">
    <property type="match status" value="1"/>
</dbReference>
<organism evidence="11">
    <name type="scientific">candidate division WOR-3 bacterium</name>
    <dbReference type="NCBI Taxonomy" id="2052148"/>
    <lineage>
        <taxon>Bacteria</taxon>
        <taxon>Bacteria division WOR-3</taxon>
    </lineage>
</organism>
<evidence type="ECO:0000256" key="8">
    <source>
        <dbReference type="ARBA" id="ARBA00023012"/>
    </source>
</evidence>
<dbReference type="PANTHER" id="PTHR43065">
    <property type="entry name" value="SENSOR HISTIDINE KINASE"/>
    <property type="match status" value="1"/>
</dbReference>
<dbReference type="PANTHER" id="PTHR43065:SF10">
    <property type="entry name" value="PEROXIDE STRESS-ACTIVATED HISTIDINE KINASE MAK3"/>
    <property type="match status" value="1"/>
</dbReference>
<dbReference type="EMBL" id="DSTT01000005">
    <property type="protein sequence ID" value="HFK23809.1"/>
    <property type="molecule type" value="Genomic_DNA"/>
</dbReference>
<dbReference type="GO" id="GO:0000155">
    <property type="term" value="F:phosphorelay sensor kinase activity"/>
    <property type="evidence" value="ECO:0007669"/>
    <property type="project" value="InterPro"/>
</dbReference>
<dbReference type="EC" id="2.7.13.3" evidence="2"/>
<dbReference type="PROSITE" id="PS50109">
    <property type="entry name" value="HIS_KIN"/>
    <property type="match status" value="1"/>
</dbReference>
<proteinExistence type="predicted"/>
<evidence type="ECO:0000313" key="11">
    <source>
        <dbReference type="EMBL" id="HFK23809.1"/>
    </source>
</evidence>